<dbReference type="PIRSF" id="PIRSF000545">
    <property type="entry name" value="Pantothenate_kin"/>
    <property type="match status" value="1"/>
</dbReference>
<keyword evidence="9 14" id="KW-0547">Nucleotide-binding</keyword>
<evidence type="ECO:0000256" key="7">
    <source>
        <dbReference type="ARBA" id="ARBA00022490"/>
    </source>
</evidence>
<keyword evidence="8 14" id="KW-0808">Transferase</keyword>
<comment type="subcellular location">
    <subcellularLocation>
        <location evidence="2 14 15">Cytoplasm</location>
    </subcellularLocation>
</comment>
<feature type="binding site" evidence="14">
    <location>
        <begin position="126"/>
        <end position="133"/>
    </location>
    <ligand>
        <name>ATP</name>
        <dbReference type="ChEBI" id="CHEBI:30616"/>
    </ligand>
</feature>
<dbReference type="Proteomes" id="UP000253318">
    <property type="component" value="Unassembled WGS sequence"/>
</dbReference>
<comment type="caution">
    <text evidence="17">The sequence shown here is derived from an EMBL/GenBank/DDBJ whole genome shotgun (WGS) entry which is preliminary data.</text>
</comment>
<evidence type="ECO:0000313" key="18">
    <source>
        <dbReference type="Proteomes" id="UP000253318"/>
    </source>
</evidence>
<keyword evidence="10 14" id="KW-0418">Kinase</keyword>
<dbReference type="Pfam" id="PF00485">
    <property type="entry name" value="PRK"/>
    <property type="match status" value="1"/>
</dbReference>
<evidence type="ECO:0000256" key="15">
    <source>
        <dbReference type="RuleBase" id="RU003530"/>
    </source>
</evidence>
<keyword evidence="18" id="KW-1185">Reference proteome</keyword>
<evidence type="ECO:0000256" key="13">
    <source>
        <dbReference type="ARBA" id="ARBA00032866"/>
    </source>
</evidence>
<accession>A0A368T1V9</accession>
<dbReference type="GO" id="GO:0015937">
    <property type="term" value="P:coenzyme A biosynthetic process"/>
    <property type="evidence" value="ECO:0007669"/>
    <property type="project" value="UniProtKB-UniRule"/>
</dbReference>
<dbReference type="InterPro" id="IPR027417">
    <property type="entry name" value="P-loop_NTPase"/>
</dbReference>
<evidence type="ECO:0000256" key="9">
    <source>
        <dbReference type="ARBA" id="ARBA00022741"/>
    </source>
</evidence>
<reference evidence="17 18" key="1">
    <citation type="submission" date="2018-04" db="EMBL/GenBank/DDBJ databases">
        <title>Novel actinobacteria from marine sediment.</title>
        <authorList>
            <person name="Ng Z.Y."/>
            <person name="Tan G.Y.A."/>
        </authorList>
    </citation>
    <scope>NUCLEOTIDE SEQUENCE [LARGE SCALE GENOMIC DNA]</scope>
    <source>
        <strain evidence="17 18">TPS81</strain>
    </source>
</reference>
<dbReference type="UniPathway" id="UPA00241">
    <property type="reaction ID" value="UER00352"/>
</dbReference>
<keyword evidence="7 14" id="KW-0963">Cytoplasm</keyword>
<gene>
    <name evidence="14" type="primary">coaA</name>
    <name evidence="17" type="ORF">DEF24_19090</name>
</gene>
<dbReference type="NCBIfam" id="TIGR00554">
    <property type="entry name" value="panK_bact"/>
    <property type="match status" value="1"/>
</dbReference>
<evidence type="ECO:0000256" key="5">
    <source>
        <dbReference type="ARBA" id="ARBA00012102"/>
    </source>
</evidence>
<comment type="pathway">
    <text evidence="3 14 15">Cofactor biosynthesis; coenzyme A biosynthesis; CoA from (R)-pantothenate: step 1/5.</text>
</comment>
<dbReference type="PANTHER" id="PTHR10285">
    <property type="entry name" value="URIDINE KINASE"/>
    <property type="match status" value="1"/>
</dbReference>
<name>A0A368T1V9_9ACTN</name>
<organism evidence="17 18">
    <name type="scientific">Marinitenerispora sediminis</name>
    <dbReference type="NCBI Taxonomy" id="1931232"/>
    <lineage>
        <taxon>Bacteria</taxon>
        <taxon>Bacillati</taxon>
        <taxon>Actinomycetota</taxon>
        <taxon>Actinomycetes</taxon>
        <taxon>Streptosporangiales</taxon>
        <taxon>Nocardiopsidaceae</taxon>
        <taxon>Marinitenerispora</taxon>
    </lineage>
</organism>
<dbReference type="OrthoDB" id="1550976at2"/>
<dbReference type="InterPro" id="IPR004566">
    <property type="entry name" value="PanK"/>
</dbReference>
<evidence type="ECO:0000259" key="16">
    <source>
        <dbReference type="Pfam" id="PF00485"/>
    </source>
</evidence>
<dbReference type="HAMAP" id="MF_00215">
    <property type="entry name" value="Pantothen_kinase_1"/>
    <property type="match status" value="1"/>
</dbReference>
<comment type="catalytic activity">
    <reaction evidence="1 14 15">
        <text>(R)-pantothenate + ATP = (R)-4'-phosphopantothenate + ADP + H(+)</text>
        <dbReference type="Rhea" id="RHEA:16373"/>
        <dbReference type="ChEBI" id="CHEBI:10986"/>
        <dbReference type="ChEBI" id="CHEBI:15378"/>
        <dbReference type="ChEBI" id="CHEBI:29032"/>
        <dbReference type="ChEBI" id="CHEBI:30616"/>
        <dbReference type="ChEBI" id="CHEBI:456216"/>
        <dbReference type="EC" id="2.7.1.33"/>
    </reaction>
</comment>
<evidence type="ECO:0000256" key="8">
    <source>
        <dbReference type="ARBA" id="ARBA00022679"/>
    </source>
</evidence>
<dbReference type="InterPro" id="IPR006083">
    <property type="entry name" value="PRK/URK"/>
</dbReference>
<dbReference type="GO" id="GO:0005737">
    <property type="term" value="C:cytoplasm"/>
    <property type="evidence" value="ECO:0007669"/>
    <property type="project" value="UniProtKB-SubCell"/>
</dbReference>
<keyword evidence="12 14" id="KW-0173">Coenzyme A biosynthesis</keyword>
<dbReference type="EC" id="2.7.1.33" evidence="5 14"/>
<dbReference type="GO" id="GO:0005524">
    <property type="term" value="F:ATP binding"/>
    <property type="evidence" value="ECO:0007669"/>
    <property type="project" value="UniProtKB-UniRule"/>
</dbReference>
<evidence type="ECO:0000256" key="4">
    <source>
        <dbReference type="ARBA" id="ARBA00006087"/>
    </source>
</evidence>
<protein>
    <recommendedName>
        <fullName evidence="6 14">Pantothenate kinase</fullName>
        <ecNumber evidence="5 14">2.7.1.33</ecNumber>
    </recommendedName>
    <alternativeName>
        <fullName evidence="13 14">Pantothenic acid kinase</fullName>
    </alternativeName>
</protein>
<evidence type="ECO:0000256" key="14">
    <source>
        <dbReference type="HAMAP-Rule" id="MF_00215"/>
    </source>
</evidence>
<comment type="similarity">
    <text evidence="4 14 15">Belongs to the prokaryotic pantothenate kinase family.</text>
</comment>
<dbReference type="GO" id="GO:0004594">
    <property type="term" value="F:pantothenate kinase activity"/>
    <property type="evidence" value="ECO:0007669"/>
    <property type="project" value="UniProtKB-UniRule"/>
</dbReference>
<evidence type="ECO:0000256" key="2">
    <source>
        <dbReference type="ARBA" id="ARBA00004496"/>
    </source>
</evidence>
<evidence type="ECO:0000256" key="12">
    <source>
        <dbReference type="ARBA" id="ARBA00022993"/>
    </source>
</evidence>
<proteinExistence type="inferred from homology"/>
<evidence type="ECO:0000256" key="6">
    <source>
        <dbReference type="ARBA" id="ARBA00015080"/>
    </source>
</evidence>
<keyword evidence="11 14" id="KW-0067">ATP-binding</keyword>
<evidence type="ECO:0000313" key="17">
    <source>
        <dbReference type="EMBL" id="RCV54562.1"/>
    </source>
</evidence>
<dbReference type="AlphaFoldDB" id="A0A368T1V9"/>
<evidence type="ECO:0000256" key="10">
    <source>
        <dbReference type="ARBA" id="ARBA00022777"/>
    </source>
</evidence>
<dbReference type="EMBL" id="QEIN01000164">
    <property type="protein sequence ID" value="RCV54562.1"/>
    <property type="molecule type" value="Genomic_DNA"/>
</dbReference>
<evidence type="ECO:0000256" key="1">
    <source>
        <dbReference type="ARBA" id="ARBA00001206"/>
    </source>
</evidence>
<dbReference type="CDD" id="cd02025">
    <property type="entry name" value="PanK"/>
    <property type="match status" value="1"/>
</dbReference>
<feature type="domain" description="Phosphoribulokinase/uridine kinase" evidence="16">
    <location>
        <begin position="121"/>
        <end position="269"/>
    </location>
</feature>
<evidence type="ECO:0000256" key="3">
    <source>
        <dbReference type="ARBA" id="ARBA00005225"/>
    </source>
</evidence>
<dbReference type="SUPFAM" id="SSF52540">
    <property type="entry name" value="P-loop containing nucleoside triphosphate hydrolases"/>
    <property type="match status" value="1"/>
</dbReference>
<sequence>MSAGRAVRREAAARWAGGPAPGAHRLGWAIVSHATKNGFSTPYVELDRPAWAALRAATPLSLTEQELDVLRGTADPTSLDEVRDIYLPLSRLLNLYVNATRQRHAAVRSFLGDADRPMPFLIGVAGSVAVGKSTAARLLRTLLAQWPDHPNVELVSTDNFLYPNAVLQERGIMNRKGFPESYDRRALVRFVSAMKAGAAQTELPVYSHLAYDIVPGAVQTVHRPDILIVEGINVLQPPSPGHLAVADFFDFSIYVDAKVEHIRSWYLDRFLELRRTRFEDPRSYFHAIATSVQDAEAREFAMNTWRTINEVNLVENIAPTRGRATLVLYKGADHRVQRVRLRKT</sequence>
<evidence type="ECO:0000256" key="11">
    <source>
        <dbReference type="ARBA" id="ARBA00022840"/>
    </source>
</evidence>
<dbReference type="Gene3D" id="3.40.50.300">
    <property type="entry name" value="P-loop containing nucleotide triphosphate hydrolases"/>
    <property type="match status" value="1"/>
</dbReference>